<dbReference type="EMBL" id="CATOUU010000879">
    <property type="protein sequence ID" value="CAI9956768.1"/>
    <property type="molecule type" value="Genomic_DNA"/>
</dbReference>
<dbReference type="EMBL" id="CAXDID020000179">
    <property type="protein sequence ID" value="CAL6049401.1"/>
    <property type="molecule type" value="Genomic_DNA"/>
</dbReference>
<reference evidence="1" key="1">
    <citation type="submission" date="2023-06" db="EMBL/GenBank/DDBJ databases">
        <authorList>
            <person name="Kurt Z."/>
        </authorList>
    </citation>
    <scope>NUCLEOTIDE SEQUENCE</scope>
</reference>
<dbReference type="Proteomes" id="UP001642409">
    <property type="component" value="Unassembled WGS sequence"/>
</dbReference>
<proteinExistence type="predicted"/>
<sequence>MAQLLLFKQDLRHTVPVQFAVDNEEMRNLITHYNNGVNSVVEEPTSRTCRLPIELQTYEFCEQVPVQQLNKTAQLYQMQKTYIDNCVRFAEHLSLELDQQERFLNPFTEPLKFTLSRFLNYLKNYFHTFLLQLCDAVYRIYYYTIIYSVFCKGTASSRE</sequence>
<evidence type="ECO:0000313" key="2">
    <source>
        <dbReference type="EMBL" id="CAL6049401.1"/>
    </source>
</evidence>
<evidence type="ECO:0000313" key="3">
    <source>
        <dbReference type="Proteomes" id="UP001642409"/>
    </source>
</evidence>
<evidence type="ECO:0000313" key="1">
    <source>
        <dbReference type="EMBL" id="CAI9956768.1"/>
    </source>
</evidence>
<name>A0AA86QEY5_9EUKA</name>
<accession>A0AA86QEY5</accession>
<reference evidence="2 3" key="2">
    <citation type="submission" date="2024-07" db="EMBL/GenBank/DDBJ databases">
        <authorList>
            <person name="Akdeniz Z."/>
        </authorList>
    </citation>
    <scope>NUCLEOTIDE SEQUENCE [LARGE SCALE GENOMIC DNA]</scope>
</reference>
<organism evidence="1">
    <name type="scientific">Hexamita inflata</name>
    <dbReference type="NCBI Taxonomy" id="28002"/>
    <lineage>
        <taxon>Eukaryota</taxon>
        <taxon>Metamonada</taxon>
        <taxon>Diplomonadida</taxon>
        <taxon>Hexamitidae</taxon>
        <taxon>Hexamitinae</taxon>
        <taxon>Hexamita</taxon>
    </lineage>
</organism>
<dbReference type="AlphaFoldDB" id="A0AA86QEY5"/>
<protein>
    <submittedName>
        <fullName evidence="2">Hypothetical_protein</fullName>
    </submittedName>
</protein>
<gene>
    <name evidence="2" type="ORF">HINF_LOCUS43255</name>
    <name evidence="1" type="ORF">HINF_LOCUS44413</name>
</gene>
<comment type="caution">
    <text evidence="1">The sequence shown here is derived from an EMBL/GenBank/DDBJ whole genome shotgun (WGS) entry which is preliminary data.</text>
</comment>
<keyword evidence="3" id="KW-1185">Reference proteome</keyword>